<dbReference type="PANTHER" id="PTHR44591:SF25">
    <property type="entry name" value="CHEMOTAXIS TWO-COMPONENT RESPONSE REGULATOR"/>
    <property type="match status" value="1"/>
</dbReference>
<dbReference type="PANTHER" id="PTHR44591">
    <property type="entry name" value="STRESS RESPONSE REGULATOR PROTEIN 1"/>
    <property type="match status" value="1"/>
</dbReference>
<evidence type="ECO:0000256" key="2">
    <source>
        <dbReference type="PROSITE-ProRule" id="PRU00169"/>
    </source>
</evidence>
<protein>
    <submittedName>
        <fullName evidence="4">Transcriptional regulatory protein zraR</fullName>
    </submittedName>
</protein>
<evidence type="ECO:0000259" key="3">
    <source>
        <dbReference type="PROSITE" id="PS50110"/>
    </source>
</evidence>
<feature type="modified residue" description="4-aspartylphosphate" evidence="2">
    <location>
        <position position="49"/>
    </location>
</feature>
<organism evidence="4 5">
    <name type="scientific">Labilithrix luteola</name>
    <dbReference type="NCBI Taxonomy" id="1391654"/>
    <lineage>
        <taxon>Bacteria</taxon>
        <taxon>Pseudomonadati</taxon>
        <taxon>Myxococcota</taxon>
        <taxon>Polyangia</taxon>
        <taxon>Polyangiales</taxon>
        <taxon>Labilitrichaceae</taxon>
        <taxon>Labilithrix</taxon>
    </lineage>
</organism>
<name>A0A0K1PYX0_9BACT</name>
<dbReference type="SUPFAM" id="SSF52172">
    <property type="entry name" value="CheY-like"/>
    <property type="match status" value="1"/>
</dbReference>
<dbReference type="PROSITE" id="PS50110">
    <property type="entry name" value="RESPONSE_REGULATORY"/>
    <property type="match status" value="1"/>
</dbReference>
<gene>
    <name evidence="4" type="ORF">AKJ09_05374</name>
</gene>
<dbReference type="KEGG" id="llu:AKJ09_05374"/>
<dbReference type="SMART" id="SM00448">
    <property type="entry name" value="REC"/>
    <property type="match status" value="1"/>
</dbReference>
<dbReference type="Gene3D" id="3.40.50.2300">
    <property type="match status" value="1"/>
</dbReference>
<evidence type="ECO:0000313" key="5">
    <source>
        <dbReference type="Proteomes" id="UP000064967"/>
    </source>
</evidence>
<dbReference type="Pfam" id="PF00072">
    <property type="entry name" value="Response_reg"/>
    <property type="match status" value="1"/>
</dbReference>
<dbReference type="STRING" id="1391654.AKJ09_05374"/>
<dbReference type="GO" id="GO:0000160">
    <property type="term" value="P:phosphorelay signal transduction system"/>
    <property type="evidence" value="ECO:0007669"/>
    <property type="project" value="InterPro"/>
</dbReference>
<keyword evidence="5" id="KW-1185">Reference proteome</keyword>
<dbReference type="Proteomes" id="UP000064967">
    <property type="component" value="Chromosome"/>
</dbReference>
<evidence type="ECO:0000256" key="1">
    <source>
        <dbReference type="ARBA" id="ARBA00022553"/>
    </source>
</evidence>
<accession>A0A0K1PYX0</accession>
<keyword evidence="1 2" id="KW-0597">Phosphoprotein</keyword>
<reference evidence="4 5" key="1">
    <citation type="submission" date="2015-08" db="EMBL/GenBank/DDBJ databases">
        <authorList>
            <person name="Babu N.S."/>
            <person name="Beckwith C.J."/>
            <person name="Beseler K.G."/>
            <person name="Brison A."/>
            <person name="Carone J.V."/>
            <person name="Caskin T.P."/>
            <person name="Diamond M."/>
            <person name="Durham M.E."/>
            <person name="Foxe J.M."/>
            <person name="Go M."/>
            <person name="Henderson B.A."/>
            <person name="Jones I.B."/>
            <person name="McGettigan J.A."/>
            <person name="Micheletti S.J."/>
            <person name="Nasrallah M.E."/>
            <person name="Ortiz D."/>
            <person name="Piller C.R."/>
            <person name="Privatt S.R."/>
            <person name="Schneider S.L."/>
            <person name="Sharp S."/>
            <person name="Smith T.C."/>
            <person name="Stanton J.D."/>
            <person name="Ullery H.E."/>
            <person name="Wilson R.J."/>
            <person name="Serrano M.G."/>
            <person name="Buck G."/>
            <person name="Lee V."/>
            <person name="Wang Y."/>
            <person name="Carvalho R."/>
            <person name="Voegtly L."/>
            <person name="Shi R."/>
            <person name="Duckworth R."/>
            <person name="Johnson A."/>
            <person name="Loviza R."/>
            <person name="Walstead R."/>
            <person name="Shah Z."/>
            <person name="Kiflezghi M."/>
            <person name="Wade K."/>
            <person name="Ball S.L."/>
            <person name="Bradley K.W."/>
            <person name="Asai D.J."/>
            <person name="Bowman C.A."/>
            <person name="Russell D.A."/>
            <person name="Pope W.H."/>
            <person name="Jacobs-Sera D."/>
            <person name="Hendrix R.W."/>
            <person name="Hatfull G.F."/>
        </authorList>
    </citation>
    <scope>NUCLEOTIDE SEQUENCE [LARGE SCALE GENOMIC DNA]</scope>
    <source>
        <strain evidence="4 5">DSM 27648</strain>
    </source>
</reference>
<feature type="domain" description="Response regulatory" evidence="3">
    <location>
        <begin position="1"/>
        <end position="114"/>
    </location>
</feature>
<sequence length="120" mass="12882">MCVVDDDDSVRESLIGLLGSAGFAAEAFSSAESFLAADVRQHAACAIVDVMMPHMTGPQLQQVLASEGALLPLIFITGEPREEVREGVMRAGAEAFFAKPFDEDELLETVADIVRRRGAE</sequence>
<dbReference type="InterPro" id="IPR011006">
    <property type="entry name" value="CheY-like_superfamily"/>
</dbReference>
<dbReference type="InterPro" id="IPR001789">
    <property type="entry name" value="Sig_transdc_resp-reg_receiver"/>
</dbReference>
<dbReference type="EMBL" id="CP012333">
    <property type="protein sequence ID" value="AKU98710.1"/>
    <property type="molecule type" value="Genomic_DNA"/>
</dbReference>
<evidence type="ECO:0000313" key="4">
    <source>
        <dbReference type="EMBL" id="AKU98710.1"/>
    </source>
</evidence>
<proteinExistence type="predicted"/>
<dbReference type="InterPro" id="IPR050595">
    <property type="entry name" value="Bact_response_regulator"/>
</dbReference>
<dbReference type="AlphaFoldDB" id="A0A0K1PYX0"/>
<dbReference type="PATRIC" id="fig|1391654.3.peg.5444"/>